<reference evidence="3" key="1">
    <citation type="journal article" date="2014" name="Int. J. Syst. Evol. Microbiol.">
        <title>Complete genome sequence of Corynebacterium casei LMG S-19264T (=DSM 44701T), isolated from a smear-ripened cheese.</title>
        <authorList>
            <consortium name="US DOE Joint Genome Institute (JGI-PGF)"/>
            <person name="Walter F."/>
            <person name="Albersmeier A."/>
            <person name="Kalinowski J."/>
            <person name="Ruckert C."/>
        </authorList>
    </citation>
    <scope>NUCLEOTIDE SEQUENCE</scope>
    <source>
        <strain evidence="3">CGMCC 4.7430</strain>
    </source>
</reference>
<evidence type="ECO:0000259" key="2">
    <source>
        <dbReference type="Pfam" id="PF00542"/>
    </source>
</evidence>
<dbReference type="EMBL" id="BMNK01000007">
    <property type="protein sequence ID" value="GGP09486.1"/>
    <property type="molecule type" value="Genomic_DNA"/>
</dbReference>
<name>A0A918A937_9ACTN</name>
<sequence length="149" mass="16115">MGLSVTELLIIATVLIVAIGAGVIALNRRRGDTTDRRPAMPAPRPSAEELDGALHDLIRQDKKIQAIKLLREHTDLSLKQAKEAVDGLAAGYPIHYPPAIARRPARPQADLASRVRELKEAGRAEQAVLLVRGETGMDEPSATLFVDSL</sequence>
<accession>A0A918A937</accession>
<feature type="transmembrane region" description="Helical" evidence="1">
    <location>
        <begin position="6"/>
        <end position="27"/>
    </location>
</feature>
<dbReference type="Proteomes" id="UP000660745">
    <property type="component" value="Unassembled WGS sequence"/>
</dbReference>
<comment type="caution">
    <text evidence="3">The sequence shown here is derived from an EMBL/GenBank/DDBJ whole genome shotgun (WGS) entry which is preliminary data.</text>
</comment>
<evidence type="ECO:0000313" key="4">
    <source>
        <dbReference type="Proteomes" id="UP000660745"/>
    </source>
</evidence>
<keyword evidence="4" id="KW-1185">Reference proteome</keyword>
<reference evidence="3" key="2">
    <citation type="submission" date="2020-09" db="EMBL/GenBank/DDBJ databases">
        <authorList>
            <person name="Sun Q."/>
            <person name="Zhou Y."/>
        </authorList>
    </citation>
    <scope>NUCLEOTIDE SEQUENCE</scope>
    <source>
        <strain evidence="3">CGMCC 4.7430</strain>
    </source>
</reference>
<evidence type="ECO:0000256" key="1">
    <source>
        <dbReference type="SAM" id="Phobius"/>
    </source>
</evidence>
<dbReference type="Pfam" id="PF00542">
    <property type="entry name" value="Ribosomal_L12"/>
    <property type="match status" value="1"/>
</dbReference>
<dbReference type="InterPro" id="IPR013823">
    <property type="entry name" value="Ribosomal_bL12_C"/>
</dbReference>
<protein>
    <recommendedName>
        <fullName evidence="2">Large ribosomal subunit protein bL12 C-terminal domain-containing protein</fullName>
    </recommendedName>
</protein>
<dbReference type="GO" id="GO:0006412">
    <property type="term" value="P:translation"/>
    <property type="evidence" value="ECO:0007669"/>
    <property type="project" value="InterPro"/>
</dbReference>
<dbReference type="GO" id="GO:0003735">
    <property type="term" value="F:structural constituent of ribosome"/>
    <property type="evidence" value="ECO:0007669"/>
    <property type="project" value="InterPro"/>
</dbReference>
<organism evidence="3 4">
    <name type="scientific">Nonomuraea glycinis</name>
    <dbReference type="NCBI Taxonomy" id="2047744"/>
    <lineage>
        <taxon>Bacteria</taxon>
        <taxon>Bacillati</taxon>
        <taxon>Actinomycetota</taxon>
        <taxon>Actinomycetes</taxon>
        <taxon>Streptosporangiales</taxon>
        <taxon>Streptosporangiaceae</taxon>
        <taxon>Nonomuraea</taxon>
    </lineage>
</organism>
<feature type="domain" description="Large ribosomal subunit protein bL12 C-terminal" evidence="2">
    <location>
        <begin position="60"/>
        <end position="88"/>
    </location>
</feature>
<keyword evidence="1" id="KW-0472">Membrane</keyword>
<keyword evidence="1" id="KW-0812">Transmembrane</keyword>
<gene>
    <name evidence="3" type="ORF">GCM10012278_45370</name>
</gene>
<dbReference type="RefSeq" id="WP_189140671.1">
    <property type="nucleotide sequence ID" value="NZ_BMNK01000007.1"/>
</dbReference>
<evidence type="ECO:0000313" key="3">
    <source>
        <dbReference type="EMBL" id="GGP09486.1"/>
    </source>
</evidence>
<keyword evidence="1" id="KW-1133">Transmembrane helix</keyword>
<dbReference type="Gene3D" id="3.30.1390.10">
    <property type="match status" value="1"/>
</dbReference>
<dbReference type="AlphaFoldDB" id="A0A918A937"/>
<dbReference type="SUPFAM" id="SSF54736">
    <property type="entry name" value="ClpS-like"/>
    <property type="match status" value="1"/>
</dbReference>
<dbReference type="InterPro" id="IPR014719">
    <property type="entry name" value="Ribosomal_bL12_C/ClpS-like"/>
</dbReference>
<proteinExistence type="predicted"/>